<comment type="cofactor">
    <cofactor evidence="1">
        <name>a divalent metal cation</name>
        <dbReference type="ChEBI" id="CHEBI:60240"/>
    </cofactor>
</comment>
<dbReference type="NCBIfam" id="TIGR00557">
    <property type="entry name" value="pdxA"/>
    <property type="match status" value="1"/>
</dbReference>
<evidence type="ECO:0000256" key="4">
    <source>
        <dbReference type="ARBA" id="ARBA00023002"/>
    </source>
</evidence>
<dbReference type="Gene3D" id="3.40.718.10">
    <property type="entry name" value="Isopropylmalate Dehydrogenase"/>
    <property type="match status" value="1"/>
</dbReference>
<dbReference type="GO" id="GO:0046872">
    <property type="term" value="F:metal ion binding"/>
    <property type="evidence" value="ECO:0007669"/>
    <property type="project" value="UniProtKB-KW"/>
</dbReference>
<dbReference type="EC" id="1.1.1.262" evidence="6"/>
<accession>A0AAT9LEQ2</accession>
<sequence>MAKPVIGITMGDPAGIGPEITVKALSHPEVYDISRPLVIGDADYLQETVEWLGLGGSVEVLRVETERTEDLGSFDYIPGKIAVYDVDSGRGSSGFQPGTPQSGHAALIWIEAAARLAMAGRIDAICTAPINKEAIVKAGYAGFKGHTEFLGELTGTPEPLTMFVVDNLRIFFLTRHVSLRKAVEAVTLKRLVEFVPRCNDALVALGLKAPRIAIAGLNPHCGEGGLFGDEEEKEIAPAVCELRSSGYDVTGPVPADSVFYQARTGKYDAVVSLYHDQGHIAAKTLDFDRTVSVTLGLPFLRTSVDHGTAYDIAGKGIARETSMLEALKVASLYARLYAPNRLCGKDDSCKIE</sequence>
<evidence type="ECO:0000313" key="6">
    <source>
        <dbReference type="EMBL" id="QUL99164.1"/>
    </source>
</evidence>
<evidence type="ECO:0000256" key="3">
    <source>
        <dbReference type="ARBA" id="ARBA00022723"/>
    </source>
</evidence>
<proteinExistence type="inferred from homology"/>
<evidence type="ECO:0000256" key="5">
    <source>
        <dbReference type="ARBA" id="ARBA00023027"/>
    </source>
</evidence>
<organism evidence="6">
    <name type="scientific">Candidatus Fermentithermobacillus carboniphilus</name>
    <dbReference type="NCBI Taxonomy" id="3085328"/>
    <lineage>
        <taxon>Bacteria</taxon>
        <taxon>Bacillati</taxon>
        <taxon>Bacillota</taxon>
        <taxon>Candidatus Fermentithermobacillia</taxon>
        <taxon>Candidatus Fermentithermobacillales</taxon>
        <taxon>Candidatus Fermentithermobacillaceae</taxon>
        <taxon>Candidatus Fermentithermobacillus</taxon>
    </lineage>
</organism>
<dbReference type="InterPro" id="IPR005255">
    <property type="entry name" value="PdxA_fam"/>
</dbReference>
<gene>
    <name evidence="6" type="primary">pdxA</name>
    <name evidence="6" type="ORF">IMF26_03610</name>
</gene>
<dbReference type="PANTHER" id="PTHR30004">
    <property type="entry name" value="4-HYDROXYTHREONINE-4-PHOSPHATE DEHYDROGENASE"/>
    <property type="match status" value="1"/>
</dbReference>
<keyword evidence="4 6" id="KW-0560">Oxidoreductase</keyword>
<evidence type="ECO:0000256" key="2">
    <source>
        <dbReference type="ARBA" id="ARBA00009464"/>
    </source>
</evidence>
<comment type="similarity">
    <text evidence="2">Belongs to the PdxA family. PdxA2 subfamily.</text>
</comment>
<reference evidence="6" key="1">
    <citation type="submission" date="2020-10" db="EMBL/GenBank/DDBJ databases">
        <authorList>
            <person name="Kadnikov V."/>
            <person name="Beletsky A.V."/>
            <person name="Mardanov A.V."/>
            <person name="Karnachuk O.V."/>
            <person name="Ravin N.V."/>
        </authorList>
    </citation>
    <scope>NUCLEOTIDE SEQUENCE</scope>
    <source>
        <strain evidence="6">Bu02</strain>
    </source>
</reference>
<dbReference type="SUPFAM" id="SSF53659">
    <property type="entry name" value="Isocitrate/Isopropylmalate dehydrogenase-like"/>
    <property type="match status" value="1"/>
</dbReference>
<dbReference type="AlphaFoldDB" id="A0AAT9LEQ2"/>
<reference evidence="6" key="2">
    <citation type="journal article" date="2023" name="Biology">
        <title>Prokaryotic Life Associated with Coal-Fire Gas Vents Revealed by Metagenomics.</title>
        <authorList>
            <person name="Kadnikov V.V."/>
            <person name="Mardanov A.V."/>
            <person name="Beletsky A.V."/>
            <person name="Karnachuk O.V."/>
            <person name="Ravin N.V."/>
        </authorList>
    </citation>
    <scope>NUCLEOTIDE SEQUENCE</scope>
    <source>
        <strain evidence="6">Bu02</strain>
    </source>
</reference>
<protein>
    <submittedName>
        <fullName evidence="6">4-hydroxythreonine-4-phosphate dehydrogenase PdxA</fullName>
        <ecNumber evidence="6">1.1.1.262</ecNumber>
    </submittedName>
</protein>
<keyword evidence="5" id="KW-0520">NAD</keyword>
<dbReference type="PANTHER" id="PTHR30004:SF6">
    <property type="entry name" value="D-THREONATE 4-PHOSPHATE DEHYDROGENASE"/>
    <property type="match status" value="1"/>
</dbReference>
<dbReference type="GO" id="GO:0051287">
    <property type="term" value="F:NAD binding"/>
    <property type="evidence" value="ECO:0007669"/>
    <property type="project" value="InterPro"/>
</dbReference>
<name>A0AAT9LEQ2_9FIRM</name>
<dbReference type="GO" id="GO:0050570">
    <property type="term" value="F:4-hydroxythreonine-4-phosphate dehydrogenase activity"/>
    <property type="evidence" value="ECO:0007669"/>
    <property type="project" value="UniProtKB-EC"/>
</dbReference>
<evidence type="ECO:0000256" key="1">
    <source>
        <dbReference type="ARBA" id="ARBA00001968"/>
    </source>
</evidence>
<dbReference type="EMBL" id="CP062796">
    <property type="protein sequence ID" value="QUL99164.1"/>
    <property type="molecule type" value="Genomic_DNA"/>
</dbReference>
<dbReference type="Pfam" id="PF04166">
    <property type="entry name" value="PdxA"/>
    <property type="match status" value="1"/>
</dbReference>
<dbReference type="KEGG" id="fcz:IMF26_03610"/>
<keyword evidence="3" id="KW-0479">Metal-binding</keyword>